<protein>
    <recommendedName>
        <fullName evidence="4">Glycosyltransferase RgtA/B/C/D-like domain-containing protein</fullName>
    </recommendedName>
</protein>
<gene>
    <name evidence="2" type="ORF">BVG16_08475</name>
</gene>
<evidence type="ECO:0000313" key="2">
    <source>
        <dbReference type="EMBL" id="OPA79124.1"/>
    </source>
</evidence>
<feature type="transmembrane region" description="Helical" evidence="1">
    <location>
        <begin position="444"/>
        <end position="463"/>
    </location>
</feature>
<feature type="transmembrane region" description="Helical" evidence="1">
    <location>
        <begin position="76"/>
        <end position="96"/>
    </location>
</feature>
<feature type="transmembrane region" description="Helical" evidence="1">
    <location>
        <begin position="12"/>
        <end position="32"/>
    </location>
</feature>
<dbReference type="Proteomes" id="UP000190188">
    <property type="component" value="Unassembled WGS sequence"/>
</dbReference>
<organism evidence="2 3">
    <name type="scientific">Paenibacillus selenitireducens</name>
    <dbReference type="NCBI Taxonomy" id="1324314"/>
    <lineage>
        <taxon>Bacteria</taxon>
        <taxon>Bacillati</taxon>
        <taxon>Bacillota</taxon>
        <taxon>Bacilli</taxon>
        <taxon>Bacillales</taxon>
        <taxon>Paenibacillaceae</taxon>
        <taxon>Paenibacillus</taxon>
    </lineage>
</organism>
<keyword evidence="1" id="KW-1133">Transmembrane helix</keyword>
<keyword evidence="1" id="KW-0812">Transmembrane</keyword>
<feature type="transmembrane region" description="Helical" evidence="1">
    <location>
        <begin position="188"/>
        <end position="217"/>
    </location>
</feature>
<evidence type="ECO:0008006" key="4">
    <source>
        <dbReference type="Google" id="ProtNLM"/>
    </source>
</evidence>
<feature type="transmembrane region" description="Helical" evidence="1">
    <location>
        <begin position="133"/>
        <end position="153"/>
    </location>
</feature>
<dbReference type="OrthoDB" id="129479at2"/>
<sequence>MKRFLTAEWFAVLAGLCIVIYLLFAGPFIGVADNGDFLRVMGTIGLNYGVPGESYEDRFFGYAHQYFAYDRFFRGFYASTQIILVAVARLIGHVFQPSFFDIRVVGALFSVLLLTATYIIVRHNKYKSTIVGIVLAICLLFVFYDIGYVVYFNSLFGEPVSLVFLLLSVGLGLCLLNQAEPSKKVSWLYFISVFFLTCSKIQNAPVGILFAMLGFRFLTLRHDPDWRRLTIWLSASMVVISIGMYIAAPKELKNINMYQTVFYGVLDGSPDVKEDLKELGLPEHLSVLAGSNYFQTDTVIKQNALSMKADFYDRVSHMDVLLFYFKHPSRLIGKMEFAANNSMSIRPYYLGNYLKQENKPSGAVAYSYSGWSQFKNTHMPKSLLFIALFYATYYIVAMFEYIRRRDRVSRIRTELMMLIGLVGIVGFLLPILGDGQADIGKHLFLFNVCFDMMLVVSVIWLVYQLVHLKIFRSGVVPAK</sequence>
<keyword evidence="1" id="KW-0472">Membrane</keyword>
<evidence type="ECO:0000256" key="1">
    <source>
        <dbReference type="SAM" id="Phobius"/>
    </source>
</evidence>
<evidence type="ECO:0000313" key="3">
    <source>
        <dbReference type="Proteomes" id="UP000190188"/>
    </source>
</evidence>
<feature type="transmembrane region" description="Helical" evidence="1">
    <location>
        <begin position="383"/>
        <end position="403"/>
    </location>
</feature>
<keyword evidence="3" id="KW-1185">Reference proteome</keyword>
<dbReference type="AlphaFoldDB" id="A0A1T2XGV9"/>
<feature type="transmembrane region" description="Helical" evidence="1">
    <location>
        <begin position="102"/>
        <end position="121"/>
    </location>
</feature>
<dbReference type="RefSeq" id="WP_078498123.1">
    <property type="nucleotide sequence ID" value="NZ_MSZX01000003.1"/>
</dbReference>
<dbReference type="EMBL" id="MSZX01000003">
    <property type="protein sequence ID" value="OPA79124.1"/>
    <property type="molecule type" value="Genomic_DNA"/>
</dbReference>
<reference evidence="2 3" key="1">
    <citation type="submission" date="2017-01" db="EMBL/GenBank/DDBJ databases">
        <title>Genome analysis of Paenibacillus selenitrireducens ES3-24.</title>
        <authorList>
            <person name="Xu D."/>
            <person name="Yao R."/>
            <person name="Zheng S."/>
        </authorList>
    </citation>
    <scope>NUCLEOTIDE SEQUENCE [LARGE SCALE GENOMIC DNA]</scope>
    <source>
        <strain evidence="2 3">ES3-24</strain>
    </source>
</reference>
<feature type="transmembrane region" description="Helical" evidence="1">
    <location>
        <begin position="229"/>
        <end position="248"/>
    </location>
</feature>
<name>A0A1T2XGV9_9BACL</name>
<proteinExistence type="predicted"/>
<feature type="transmembrane region" description="Helical" evidence="1">
    <location>
        <begin position="415"/>
        <end position="432"/>
    </location>
</feature>
<accession>A0A1T2XGV9</accession>
<dbReference type="STRING" id="1324314.BVG16_08475"/>
<comment type="caution">
    <text evidence="2">The sequence shown here is derived from an EMBL/GenBank/DDBJ whole genome shotgun (WGS) entry which is preliminary data.</text>
</comment>
<feature type="transmembrane region" description="Helical" evidence="1">
    <location>
        <begin position="159"/>
        <end position="176"/>
    </location>
</feature>